<dbReference type="Proteomes" id="UP000215145">
    <property type="component" value="Unassembled WGS sequence"/>
</dbReference>
<reference evidence="3 4" key="1">
    <citation type="submission" date="2017-07" db="EMBL/GenBank/DDBJ databases">
        <title>Paenibacillus herberti R33 genome sequencing and assembly.</title>
        <authorList>
            <person name="Su W."/>
        </authorList>
    </citation>
    <scope>NUCLEOTIDE SEQUENCE [LARGE SCALE GENOMIC DNA]</scope>
    <source>
        <strain evidence="3 4">R33</strain>
    </source>
</reference>
<proteinExistence type="inferred from homology"/>
<evidence type="ECO:0000256" key="1">
    <source>
        <dbReference type="ARBA" id="ARBA00006817"/>
    </source>
</evidence>
<name>A0A229NTW6_9BACL</name>
<dbReference type="SUPFAM" id="SSF55961">
    <property type="entry name" value="Bet v1-like"/>
    <property type="match status" value="1"/>
</dbReference>
<sequence>MTSNMIMRVEGNELVLERTFQAPKSLVFKAFTEPEQLKQWWGPRGWTVTECTLDLQPGGFWHYCMKCVDENLGDFFGMESWGKGVYEEVRPEEYFSYTDYFSDAEGMVNKELPSSFIMTTFKEQDGATKVLNRSRYGSPEELQTVLDMGMEEGIRQTWDRLEEYLAARS</sequence>
<dbReference type="InterPro" id="IPR013538">
    <property type="entry name" value="ASHA1/2-like_C"/>
</dbReference>
<feature type="domain" description="Activator of Hsp90 ATPase homologue 1/2-like C-terminal" evidence="2">
    <location>
        <begin position="22"/>
        <end position="165"/>
    </location>
</feature>
<dbReference type="Pfam" id="PF08327">
    <property type="entry name" value="AHSA1"/>
    <property type="match status" value="1"/>
</dbReference>
<dbReference type="InterPro" id="IPR023393">
    <property type="entry name" value="START-like_dom_sf"/>
</dbReference>
<accession>A0A229NTW6</accession>
<dbReference type="RefSeq" id="WP_089526059.1">
    <property type="nucleotide sequence ID" value="NZ_NMUQ01000003.1"/>
</dbReference>
<dbReference type="OrthoDB" id="118413at2"/>
<dbReference type="AlphaFoldDB" id="A0A229NTW6"/>
<keyword evidence="4" id="KW-1185">Reference proteome</keyword>
<dbReference type="Gene3D" id="3.30.530.20">
    <property type="match status" value="1"/>
</dbReference>
<evidence type="ECO:0000313" key="4">
    <source>
        <dbReference type="Proteomes" id="UP000215145"/>
    </source>
</evidence>
<organism evidence="3 4">
    <name type="scientific">Paenibacillus herberti</name>
    <dbReference type="NCBI Taxonomy" id="1619309"/>
    <lineage>
        <taxon>Bacteria</taxon>
        <taxon>Bacillati</taxon>
        <taxon>Bacillota</taxon>
        <taxon>Bacilli</taxon>
        <taxon>Bacillales</taxon>
        <taxon>Paenibacillaceae</taxon>
        <taxon>Paenibacillus</taxon>
    </lineage>
</organism>
<dbReference type="EMBL" id="NMUQ01000003">
    <property type="protein sequence ID" value="OXM13351.1"/>
    <property type="molecule type" value="Genomic_DNA"/>
</dbReference>
<evidence type="ECO:0000313" key="3">
    <source>
        <dbReference type="EMBL" id="OXM13351.1"/>
    </source>
</evidence>
<evidence type="ECO:0000259" key="2">
    <source>
        <dbReference type="Pfam" id="PF08327"/>
    </source>
</evidence>
<gene>
    <name evidence="3" type="ORF">CGZ75_20000</name>
</gene>
<comment type="caution">
    <text evidence="3">The sequence shown here is derived from an EMBL/GenBank/DDBJ whole genome shotgun (WGS) entry which is preliminary data.</text>
</comment>
<protein>
    <submittedName>
        <fullName evidence="3">ATPase</fullName>
    </submittedName>
</protein>
<comment type="similarity">
    <text evidence="1">Belongs to the AHA1 family.</text>
</comment>